<dbReference type="InterPro" id="IPR049492">
    <property type="entry name" value="BD-FAE-like_dom"/>
</dbReference>
<feature type="compositionally biased region" description="Basic and acidic residues" evidence="2">
    <location>
        <begin position="100"/>
        <end position="111"/>
    </location>
</feature>
<dbReference type="Pfam" id="PF20434">
    <property type="entry name" value="BD-FAE"/>
    <property type="match status" value="1"/>
</dbReference>
<dbReference type="EMBL" id="CP041616">
    <property type="protein sequence ID" value="QDO88723.1"/>
    <property type="molecule type" value="Genomic_DNA"/>
</dbReference>
<dbReference type="AlphaFoldDB" id="A0A516GB18"/>
<accession>A0A516GB18</accession>
<evidence type="ECO:0000259" key="3">
    <source>
        <dbReference type="Pfam" id="PF20434"/>
    </source>
</evidence>
<protein>
    <submittedName>
        <fullName evidence="4">Prolyl oligopeptidase family serine peptidase</fullName>
    </submittedName>
</protein>
<feature type="domain" description="BD-FAE-like" evidence="3">
    <location>
        <begin position="231"/>
        <end position="438"/>
    </location>
</feature>
<evidence type="ECO:0000313" key="5">
    <source>
        <dbReference type="Proteomes" id="UP000315395"/>
    </source>
</evidence>
<dbReference type="Gene3D" id="3.40.50.1820">
    <property type="entry name" value="alpha/beta hydrolase"/>
    <property type="match status" value="1"/>
</dbReference>
<dbReference type="SUPFAM" id="SSF53474">
    <property type="entry name" value="alpha/beta-Hydrolases"/>
    <property type="match status" value="1"/>
</dbReference>
<keyword evidence="5" id="KW-1185">Reference proteome</keyword>
<dbReference type="GO" id="GO:0016787">
    <property type="term" value="F:hydrolase activity"/>
    <property type="evidence" value="ECO:0007669"/>
    <property type="project" value="UniProtKB-KW"/>
</dbReference>
<dbReference type="InterPro" id="IPR050300">
    <property type="entry name" value="GDXG_lipolytic_enzyme"/>
</dbReference>
<dbReference type="OrthoDB" id="9803828at2"/>
<dbReference type="PANTHER" id="PTHR48081">
    <property type="entry name" value="AB HYDROLASE SUPERFAMILY PROTEIN C4A8.06C"/>
    <property type="match status" value="1"/>
</dbReference>
<gene>
    <name evidence="4" type="ORF">FNH13_10625</name>
</gene>
<organism evidence="4 5">
    <name type="scientific">Ornithinimicrobium ciconiae</name>
    <dbReference type="NCBI Taxonomy" id="2594265"/>
    <lineage>
        <taxon>Bacteria</taxon>
        <taxon>Bacillati</taxon>
        <taxon>Actinomycetota</taxon>
        <taxon>Actinomycetes</taxon>
        <taxon>Micrococcales</taxon>
        <taxon>Ornithinimicrobiaceae</taxon>
        <taxon>Ornithinimicrobium</taxon>
    </lineage>
</organism>
<dbReference type="KEGG" id="orz:FNH13_10625"/>
<feature type="region of interest" description="Disordered" evidence="2">
    <location>
        <begin position="1"/>
        <end position="176"/>
    </location>
</feature>
<dbReference type="PANTHER" id="PTHR48081:SF13">
    <property type="entry name" value="ALPHA_BETA HYDROLASE"/>
    <property type="match status" value="1"/>
</dbReference>
<evidence type="ECO:0000256" key="2">
    <source>
        <dbReference type="SAM" id="MobiDB-lite"/>
    </source>
</evidence>
<dbReference type="Proteomes" id="UP000315395">
    <property type="component" value="Chromosome"/>
</dbReference>
<proteinExistence type="predicted"/>
<keyword evidence="1" id="KW-0378">Hydrolase</keyword>
<feature type="compositionally biased region" description="Low complexity" evidence="2">
    <location>
        <begin position="26"/>
        <end position="40"/>
    </location>
</feature>
<reference evidence="4 5" key="1">
    <citation type="submission" date="2019-07" db="EMBL/GenBank/DDBJ databases">
        <title>complete genome sequencing of Ornithinimicrobium sp. H23M54.</title>
        <authorList>
            <person name="Bae J.-W."/>
            <person name="Lee S.-Y."/>
        </authorList>
    </citation>
    <scope>NUCLEOTIDE SEQUENCE [LARGE SCALE GENOMIC DNA]</scope>
    <source>
        <strain evidence="4 5">H23M54</strain>
    </source>
</reference>
<feature type="compositionally biased region" description="Polar residues" evidence="2">
    <location>
        <begin position="90"/>
        <end position="99"/>
    </location>
</feature>
<dbReference type="InterPro" id="IPR029058">
    <property type="entry name" value="AB_hydrolase_fold"/>
</dbReference>
<evidence type="ECO:0000313" key="4">
    <source>
        <dbReference type="EMBL" id="QDO88723.1"/>
    </source>
</evidence>
<sequence length="479" mass="51004">MSERQGERSTWPTPGLTNSSGTWSAPTRTCCARSSTRSSPPAIPPGPDGSARCSRPGQVPAPSTTRHRRSRCRDLPTPGGGCPPPDSAVPPTTSTGRTQITKEVHRARMTRDGPLPAPPGQLWLAPAAAGPARNMSTCDRDRPSPHTSAGRGRSFPSARRASGPPSSCPRHPPAAAWHPQVMDIRDLRPPTHDPWPAFTHHPPISSHGVRGARSWTGLTFGFVPGYRPMTLDLHVPTDAAGPVPVVVWIHGGGWTEGDRRYVPLQWPQQLLFDKIVAAGMAVATVDYRLLAEAPFPACVHDCVAAVRYLRQYADQLGLDPDRVGIWGESAGAHLASLVAFVGSQRDPHGRLLGRVGVGEGRLDVAASVLFYGPAQLGWVIDQVVGDDVRGALGGDLTLAEDLSPINQVHRGIAPVLLMHGRDDALVPASESAILHDALLAVGVDSTLEITDGADHCFIGAPIEPHLDRAIDFLGRLLQS</sequence>
<feature type="compositionally biased region" description="Polar residues" evidence="2">
    <location>
        <begin position="8"/>
        <end position="25"/>
    </location>
</feature>
<name>A0A516GB18_9MICO</name>
<feature type="compositionally biased region" description="Low complexity" evidence="2">
    <location>
        <begin position="148"/>
        <end position="165"/>
    </location>
</feature>
<evidence type="ECO:0000256" key="1">
    <source>
        <dbReference type="ARBA" id="ARBA00022801"/>
    </source>
</evidence>